<organism evidence="1 2">
    <name type="scientific">Colletotrichum chrysophilum</name>
    <dbReference type="NCBI Taxonomy" id="1836956"/>
    <lineage>
        <taxon>Eukaryota</taxon>
        <taxon>Fungi</taxon>
        <taxon>Dikarya</taxon>
        <taxon>Ascomycota</taxon>
        <taxon>Pezizomycotina</taxon>
        <taxon>Sordariomycetes</taxon>
        <taxon>Hypocreomycetidae</taxon>
        <taxon>Glomerellales</taxon>
        <taxon>Glomerellaceae</taxon>
        <taxon>Colletotrichum</taxon>
        <taxon>Colletotrichum gloeosporioides species complex</taxon>
    </lineage>
</organism>
<keyword evidence="2" id="KW-1185">Reference proteome</keyword>
<accession>A0AAD9A301</accession>
<evidence type="ECO:0000313" key="2">
    <source>
        <dbReference type="Proteomes" id="UP001243330"/>
    </source>
</evidence>
<dbReference type="AlphaFoldDB" id="A0AAD9A301"/>
<proteinExistence type="predicted"/>
<dbReference type="EMBL" id="JAQOWY010000563">
    <property type="protein sequence ID" value="KAK1840428.1"/>
    <property type="molecule type" value="Genomic_DNA"/>
</dbReference>
<dbReference type="Proteomes" id="UP001243330">
    <property type="component" value="Unassembled WGS sequence"/>
</dbReference>
<reference evidence="1" key="1">
    <citation type="submission" date="2023-01" db="EMBL/GenBank/DDBJ databases">
        <title>Colletotrichum chrysophilum M932 genome sequence.</title>
        <authorList>
            <person name="Baroncelli R."/>
        </authorList>
    </citation>
    <scope>NUCLEOTIDE SEQUENCE</scope>
    <source>
        <strain evidence="1">M932</strain>
    </source>
</reference>
<sequence length="328" mass="34508">MIASQGLDDSLFQPSGWKRKAGIVPAARTTSPETQERVLFTAAFPSVLSNAVLGARKATTLQTGIGSTGTSIGAPTATANKILFQSLKPSWGTGEAGLRAGEMWLGALSRQRTAEDTDGAEPARVAAAVHFRDTGAERSGTGAAKGTWRVEDGIARFGRGLGVRTKQPFCANRRIFPNPSAVVQRRIPRVSFVSGAPTLPSKVLGLGRGMTVDAQQLARIRRRSTARLASEDSVRDSVQGLDRGWKVTESSGDSTANGTGSGLTVEEISRQLVEDHGCGHLIVRSGCTTEMAAADGRQSIVESVIERGNGEMGVVSMVSEPGVQHVEV</sequence>
<comment type="caution">
    <text evidence="1">The sequence shown here is derived from an EMBL/GenBank/DDBJ whole genome shotgun (WGS) entry which is preliminary data.</text>
</comment>
<protein>
    <submittedName>
        <fullName evidence="1">Uncharacterized protein</fullName>
    </submittedName>
</protein>
<name>A0AAD9A301_9PEZI</name>
<gene>
    <name evidence="1" type="ORF">CCHR01_16944</name>
</gene>
<evidence type="ECO:0000313" key="1">
    <source>
        <dbReference type="EMBL" id="KAK1840428.1"/>
    </source>
</evidence>